<dbReference type="PANTHER" id="PTHR30055">
    <property type="entry name" value="HTH-TYPE TRANSCRIPTIONAL REGULATOR RUTR"/>
    <property type="match status" value="1"/>
</dbReference>
<dbReference type="RefSeq" id="WP_369260120.1">
    <property type="nucleotide sequence ID" value="NZ_CP163440.1"/>
</dbReference>
<gene>
    <name evidence="4" type="ORF">AB5J50_21980</name>
</gene>
<dbReference type="PANTHER" id="PTHR30055:SF146">
    <property type="entry name" value="HTH-TYPE TRANSCRIPTIONAL DUAL REGULATOR CECR"/>
    <property type="match status" value="1"/>
</dbReference>
<dbReference type="Gene3D" id="1.10.10.60">
    <property type="entry name" value="Homeodomain-like"/>
    <property type="match status" value="1"/>
</dbReference>
<name>A0AB39SAG5_9ACTN</name>
<dbReference type="GO" id="GO:0000976">
    <property type="term" value="F:transcription cis-regulatory region binding"/>
    <property type="evidence" value="ECO:0007669"/>
    <property type="project" value="TreeGrafter"/>
</dbReference>
<evidence type="ECO:0000259" key="3">
    <source>
        <dbReference type="PROSITE" id="PS50977"/>
    </source>
</evidence>
<evidence type="ECO:0000313" key="4">
    <source>
        <dbReference type="EMBL" id="XDQ63276.1"/>
    </source>
</evidence>
<proteinExistence type="predicted"/>
<reference evidence="4" key="1">
    <citation type="submission" date="2024-07" db="EMBL/GenBank/DDBJ databases">
        <authorList>
            <person name="Yu S.T."/>
        </authorList>
    </citation>
    <scope>NUCLEOTIDE SEQUENCE</scope>
    <source>
        <strain evidence="4">R35</strain>
    </source>
</reference>
<dbReference type="Pfam" id="PF00440">
    <property type="entry name" value="TetR_N"/>
    <property type="match status" value="1"/>
</dbReference>
<accession>A0AB39SAG5</accession>
<keyword evidence="1 2" id="KW-0238">DNA-binding</keyword>
<feature type="domain" description="HTH tetR-type" evidence="3">
    <location>
        <begin position="16"/>
        <end position="76"/>
    </location>
</feature>
<protein>
    <submittedName>
        <fullName evidence="4">TetR/AcrR family transcriptional regulator C-terminal domain-containing protein</fullName>
    </submittedName>
</protein>
<dbReference type="Gene3D" id="1.10.357.10">
    <property type="entry name" value="Tetracycline Repressor, domain 2"/>
    <property type="match status" value="1"/>
</dbReference>
<dbReference type="PROSITE" id="PS50977">
    <property type="entry name" value="HTH_TETR_2"/>
    <property type="match status" value="1"/>
</dbReference>
<dbReference type="InterPro" id="IPR050109">
    <property type="entry name" value="HTH-type_TetR-like_transc_reg"/>
</dbReference>
<dbReference type="Pfam" id="PF14246">
    <property type="entry name" value="TetR_C_7"/>
    <property type="match status" value="1"/>
</dbReference>
<dbReference type="AlphaFoldDB" id="A0AB39SAG5"/>
<dbReference type="InterPro" id="IPR039536">
    <property type="entry name" value="TetR_C_Proteobacteria"/>
</dbReference>
<feature type="DNA-binding region" description="H-T-H motif" evidence="2">
    <location>
        <begin position="39"/>
        <end position="58"/>
    </location>
</feature>
<evidence type="ECO:0000256" key="1">
    <source>
        <dbReference type="ARBA" id="ARBA00023125"/>
    </source>
</evidence>
<dbReference type="InterPro" id="IPR001647">
    <property type="entry name" value="HTH_TetR"/>
</dbReference>
<dbReference type="SUPFAM" id="SSF46689">
    <property type="entry name" value="Homeodomain-like"/>
    <property type="match status" value="1"/>
</dbReference>
<organism evidence="4">
    <name type="scientific">Streptomyces sp. R35</name>
    <dbReference type="NCBI Taxonomy" id="3238630"/>
    <lineage>
        <taxon>Bacteria</taxon>
        <taxon>Bacillati</taxon>
        <taxon>Actinomycetota</taxon>
        <taxon>Actinomycetes</taxon>
        <taxon>Kitasatosporales</taxon>
        <taxon>Streptomycetaceae</taxon>
        <taxon>Streptomyces</taxon>
    </lineage>
</organism>
<dbReference type="InterPro" id="IPR009057">
    <property type="entry name" value="Homeodomain-like_sf"/>
</dbReference>
<dbReference type="PRINTS" id="PR00455">
    <property type="entry name" value="HTHTETR"/>
</dbReference>
<sequence length="219" mass="23865">MATPEATLVRAQAGPAEDRRALVDAARAVFAREGWIHTTLEAVAAQAGLDTEDVGHYFKDKEQLLLSVLLDSAASLSAALTVIAESHLAEITDLERDLVALGRDWLTPLATFPEHFAIVRHLQAEAARLPAGLLEMWQTAGPRQAQRELARRFQRVADQGLLDIADADCAAGRFIQLVAGGAVTRSFYGAVPLAEYETEQLISTGVEDFIRLYRPYAGR</sequence>
<dbReference type="EMBL" id="CP163440">
    <property type="protein sequence ID" value="XDQ63276.1"/>
    <property type="molecule type" value="Genomic_DNA"/>
</dbReference>
<dbReference type="GO" id="GO:0003700">
    <property type="term" value="F:DNA-binding transcription factor activity"/>
    <property type="evidence" value="ECO:0007669"/>
    <property type="project" value="TreeGrafter"/>
</dbReference>
<evidence type="ECO:0000256" key="2">
    <source>
        <dbReference type="PROSITE-ProRule" id="PRU00335"/>
    </source>
</evidence>